<dbReference type="GO" id="GO:0005829">
    <property type="term" value="C:cytosol"/>
    <property type="evidence" value="ECO:0007669"/>
    <property type="project" value="UniProtKB-ARBA"/>
</dbReference>
<dbReference type="PROSITE" id="PS50889">
    <property type="entry name" value="S4"/>
    <property type="match status" value="1"/>
</dbReference>
<evidence type="ECO:0000256" key="5">
    <source>
        <dbReference type="RuleBase" id="RU003887"/>
    </source>
</evidence>
<organism evidence="7 8">
    <name type="scientific">Thermovenabulum gondwanense</name>
    <dbReference type="NCBI Taxonomy" id="520767"/>
    <lineage>
        <taxon>Bacteria</taxon>
        <taxon>Bacillati</taxon>
        <taxon>Bacillota</taxon>
        <taxon>Clostridia</taxon>
        <taxon>Thermosediminibacterales</taxon>
        <taxon>Thermosediminibacteraceae</taxon>
        <taxon>Thermovenabulum</taxon>
    </lineage>
</organism>
<dbReference type="CDD" id="cd02553">
    <property type="entry name" value="PseudoU_synth_RsuA"/>
    <property type="match status" value="1"/>
</dbReference>
<evidence type="ECO:0000313" key="7">
    <source>
        <dbReference type="EMBL" id="KYO66522.1"/>
    </source>
</evidence>
<evidence type="ECO:0000313" key="8">
    <source>
        <dbReference type="Proteomes" id="UP000075737"/>
    </source>
</evidence>
<dbReference type="FunFam" id="3.10.290.10:FF:000003">
    <property type="entry name" value="Pseudouridine synthase"/>
    <property type="match status" value="1"/>
</dbReference>
<evidence type="ECO:0000256" key="4">
    <source>
        <dbReference type="PROSITE-ProRule" id="PRU00182"/>
    </source>
</evidence>
<dbReference type="Proteomes" id="UP000075737">
    <property type="component" value="Unassembled WGS sequence"/>
</dbReference>
<dbReference type="Gene3D" id="3.30.70.1560">
    <property type="entry name" value="Alpha-L RNA-binding motif"/>
    <property type="match status" value="1"/>
</dbReference>
<dbReference type="InterPro" id="IPR050343">
    <property type="entry name" value="RsuA_PseudoU_synthase"/>
</dbReference>
<dbReference type="PANTHER" id="PTHR47683:SF4">
    <property type="entry name" value="PSEUDOURIDINE SYNTHASE"/>
    <property type="match status" value="1"/>
</dbReference>
<dbReference type="GO" id="GO:0120159">
    <property type="term" value="F:rRNA pseudouridine synthase activity"/>
    <property type="evidence" value="ECO:0007669"/>
    <property type="project" value="UniProtKB-ARBA"/>
</dbReference>
<dbReference type="PROSITE" id="PS01149">
    <property type="entry name" value="PSI_RSU"/>
    <property type="match status" value="1"/>
</dbReference>
<dbReference type="FunFam" id="3.30.70.1560:FF:000001">
    <property type="entry name" value="Pseudouridine synthase"/>
    <property type="match status" value="1"/>
</dbReference>
<dbReference type="SMART" id="SM00363">
    <property type="entry name" value="S4"/>
    <property type="match status" value="1"/>
</dbReference>
<comment type="similarity">
    <text evidence="1 5">Belongs to the pseudouridine synthase RsuA family.</text>
</comment>
<dbReference type="EC" id="5.4.99.-" evidence="5"/>
<dbReference type="Pfam" id="PF01479">
    <property type="entry name" value="S4"/>
    <property type="match status" value="1"/>
</dbReference>
<reference evidence="7 8" key="1">
    <citation type="submission" date="2015-12" db="EMBL/GenBank/DDBJ databases">
        <title>Draft genome of Thermovenabulum gondwanense isolated from a red thermophilic microbial mat colonisisng an outflow channel of a bore well.</title>
        <authorList>
            <person name="Patel B.K."/>
        </authorList>
    </citation>
    <scope>NUCLEOTIDE SEQUENCE [LARGE SCALE GENOMIC DNA]</scope>
    <source>
        <strain evidence="7 8">R270</strain>
    </source>
</reference>
<dbReference type="EMBL" id="LOHZ01000027">
    <property type="protein sequence ID" value="KYO66522.1"/>
    <property type="molecule type" value="Genomic_DNA"/>
</dbReference>
<dbReference type="Gene3D" id="3.30.70.580">
    <property type="entry name" value="Pseudouridine synthase I, catalytic domain, N-terminal subdomain"/>
    <property type="match status" value="1"/>
</dbReference>
<dbReference type="PANTHER" id="PTHR47683">
    <property type="entry name" value="PSEUDOURIDINE SYNTHASE FAMILY PROTEIN-RELATED"/>
    <property type="match status" value="1"/>
</dbReference>
<dbReference type="InterPro" id="IPR000748">
    <property type="entry name" value="PsdUridine_synth_RsuA/RluB/E/F"/>
</dbReference>
<comment type="caution">
    <text evidence="7">The sequence shown here is derived from an EMBL/GenBank/DDBJ whole genome shotgun (WGS) entry which is preliminary data.</text>
</comment>
<dbReference type="InterPro" id="IPR020103">
    <property type="entry name" value="PsdUridine_synth_cat_dom_sf"/>
</dbReference>
<dbReference type="GO" id="GO:0003723">
    <property type="term" value="F:RNA binding"/>
    <property type="evidence" value="ECO:0007669"/>
    <property type="project" value="UniProtKB-KW"/>
</dbReference>
<dbReference type="InterPro" id="IPR002942">
    <property type="entry name" value="S4_RNA-bd"/>
</dbReference>
<dbReference type="InterPro" id="IPR018496">
    <property type="entry name" value="PsdUridine_synth_RsuA/RluB_CS"/>
</dbReference>
<dbReference type="PATRIC" id="fig|520767.4.peg.1252"/>
<protein>
    <recommendedName>
        <fullName evidence="5">Pseudouridine synthase</fullName>
        <ecNumber evidence="5">5.4.99.-</ecNumber>
    </recommendedName>
</protein>
<feature type="domain" description="RNA-binding S4" evidence="6">
    <location>
        <begin position="5"/>
        <end position="64"/>
    </location>
</feature>
<dbReference type="Gene3D" id="3.10.290.10">
    <property type="entry name" value="RNA-binding S4 domain"/>
    <property type="match status" value="1"/>
</dbReference>
<keyword evidence="2 4" id="KW-0694">RNA-binding</keyword>
<dbReference type="Pfam" id="PF00849">
    <property type="entry name" value="PseudoU_synth_2"/>
    <property type="match status" value="1"/>
</dbReference>
<dbReference type="GO" id="GO:0000455">
    <property type="term" value="P:enzyme-directed rRNA pseudouridine synthesis"/>
    <property type="evidence" value="ECO:0007669"/>
    <property type="project" value="UniProtKB-ARBA"/>
</dbReference>
<dbReference type="CDD" id="cd00165">
    <property type="entry name" value="S4"/>
    <property type="match status" value="1"/>
</dbReference>
<name>A0A162MKY8_9FIRM</name>
<dbReference type="OrthoDB" id="9807213at2"/>
<accession>A0A162MKY8</accession>
<dbReference type="RefSeq" id="WP_068748278.1">
    <property type="nucleotide sequence ID" value="NZ_LOHZ01000027.1"/>
</dbReference>
<keyword evidence="3 5" id="KW-0413">Isomerase</keyword>
<evidence type="ECO:0000256" key="1">
    <source>
        <dbReference type="ARBA" id="ARBA00008348"/>
    </source>
</evidence>
<dbReference type="NCBIfam" id="TIGR00093">
    <property type="entry name" value="pseudouridine synthase"/>
    <property type="match status" value="1"/>
</dbReference>
<evidence type="ECO:0000259" key="6">
    <source>
        <dbReference type="SMART" id="SM00363"/>
    </source>
</evidence>
<dbReference type="InterPro" id="IPR020094">
    <property type="entry name" value="TruA/RsuA/RluB/E/F_N"/>
</dbReference>
<sequence length="241" mass="27239">MEKKERLDKVLSMCGFGTRKDVKKIIKEGEVSVNGEVIKDAGFHVSPQTDRICVLGDPIIFKRNLYVMLYKPAGVVSSTCDKKDETVVDLLEGEYSHRNLFPVGRLDKDAEGLILLTDDGILAHKLLSPKNKVFKEYYVEVEGYLSGDDVQAFSKGIQLEDFKTLPAELIIVQSDEISRAVVKICEGKFHQIKRMFEALGKRVVYLKRTAIGSLRLDDSLSPGEWRELTQEELETLKNELT</sequence>
<gene>
    <name evidence="7" type="primary">rsuA</name>
    <name evidence="7" type="ORF">ATZ99_11500</name>
</gene>
<dbReference type="InterPro" id="IPR042092">
    <property type="entry name" value="PsdUridine_s_RsuA/RluB/E/F_cat"/>
</dbReference>
<dbReference type="SUPFAM" id="SSF55120">
    <property type="entry name" value="Pseudouridine synthase"/>
    <property type="match status" value="1"/>
</dbReference>
<dbReference type="AlphaFoldDB" id="A0A162MKY8"/>
<keyword evidence="8" id="KW-1185">Reference proteome</keyword>
<dbReference type="InterPro" id="IPR006145">
    <property type="entry name" value="PsdUridine_synth_RsuA/RluA"/>
</dbReference>
<dbReference type="SUPFAM" id="SSF55174">
    <property type="entry name" value="Alpha-L RNA-binding motif"/>
    <property type="match status" value="1"/>
</dbReference>
<dbReference type="STRING" id="520767.ATZ99_11500"/>
<evidence type="ECO:0000256" key="3">
    <source>
        <dbReference type="ARBA" id="ARBA00023235"/>
    </source>
</evidence>
<proteinExistence type="inferred from homology"/>
<dbReference type="InterPro" id="IPR036986">
    <property type="entry name" value="S4_RNA-bd_sf"/>
</dbReference>
<evidence type="ECO:0000256" key="2">
    <source>
        <dbReference type="ARBA" id="ARBA00022884"/>
    </source>
</evidence>